<dbReference type="Proteomes" id="UP001189429">
    <property type="component" value="Unassembled WGS sequence"/>
</dbReference>
<accession>A0ABN9PG26</accession>
<feature type="compositionally biased region" description="Polar residues" evidence="1">
    <location>
        <begin position="439"/>
        <end position="455"/>
    </location>
</feature>
<dbReference type="EMBL" id="CAUYUJ010000181">
    <property type="protein sequence ID" value="CAK0789141.1"/>
    <property type="molecule type" value="Genomic_DNA"/>
</dbReference>
<proteinExistence type="predicted"/>
<feature type="region of interest" description="Disordered" evidence="1">
    <location>
        <begin position="253"/>
        <end position="409"/>
    </location>
</feature>
<feature type="compositionally biased region" description="Low complexity" evidence="1">
    <location>
        <begin position="342"/>
        <end position="357"/>
    </location>
</feature>
<evidence type="ECO:0000313" key="3">
    <source>
        <dbReference type="EMBL" id="CAK0789141.1"/>
    </source>
</evidence>
<evidence type="ECO:0000256" key="1">
    <source>
        <dbReference type="SAM" id="MobiDB-lite"/>
    </source>
</evidence>
<sequence>MHVEETLIYYVGFTLTRMFWLCPFVSNFLAALGSERANITETGLPLAEWLRHCPQTRFWFPFVRCLDAHVKMKAHSPSPSTGAVAMVLRALVLATVCPVLYSVVLTRPAHEHDEHEYELAVKQYEEYSEYVIGSGTCNDVCERSGLACNMDPLYNVTSEVCWTLWNSMPKRGQRSISPSQGYIGAGWDDHYSGASPCVFDSGAGAEGSLAYFANKDSAHSSRGSGYLSCSARLRELDDTSEYLCACRRAPDRPGLRLGLRPTPAPGPAPPPPPGPAPAPGWSMPGPAPAPAPGPPPALPTGSPTASPTSEPLPLVAPAPTASPTGNPTTAPTSSPTAPPTASPSGSPTSSPTASPTSEPLPLVMPAPTASPTGSPTSSPITTPTSSPLPLLTPPPTESPTGSSIPADADGFVPVPVAPVSTDIDAMPVPLSQPLPLSGANSVTSAAGASENSVTPSAKGDPHLQNIYGQRFDLMAPGRHILLHIPKGAGTVDTLLRVDAEARQMGHKCADMYFRELNITGSWAEVRQAGGIKFRADEVDGELNSSWMTFGKVDLKVIHGHTQQGIQYLNVYVKHLGHTGLHIGGLLGEDDHSKEEIPVEECGTRIALRSYGKKVSFQNGTNIESHLRHASVAEASLA</sequence>
<keyword evidence="2" id="KW-1133">Transmembrane helix</keyword>
<dbReference type="PRINTS" id="PR01217">
    <property type="entry name" value="PRICHEXTENSN"/>
</dbReference>
<name>A0ABN9PG26_9DINO</name>
<feature type="compositionally biased region" description="Low complexity" evidence="1">
    <location>
        <begin position="299"/>
        <end position="335"/>
    </location>
</feature>
<evidence type="ECO:0000313" key="4">
    <source>
        <dbReference type="Proteomes" id="UP001189429"/>
    </source>
</evidence>
<keyword evidence="2" id="KW-0812">Transmembrane</keyword>
<feature type="compositionally biased region" description="Pro residues" evidence="1">
    <location>
        <begin position="285"/>
        <end position="298"/>
    </location>
</feature>
<gene>
    <name evidence="3" type="ORF">PCOR1329_LOCUS806</name>
</gene>
<feature type="compositionally biased region" description="Pro residues" evidence="1">
    <location>
        <begin position="262"/>
        <end position="278"/>
    </location>
</feature>
<organism evidence="3 4">
    <name type="scientific">Prorocentrum cordatum</name>
    <dbReference type="NCBI Taxonomy" id="2364126"/>
    <lineage>
        <taxon>Eukaryota</taxon>
        <taxon>Sar</taxon>
        <taxon>Alveolata</taxon>
        <taxon>Dinophyceae</taxon>
        <taxon>Prorocentrales</taxon>
        <taxon>Prorocentraceae</taxon>
        <taxon>Prorocentrum</taxon>
    </lineage>
</organism>
<reference evidence="3" key="1">
    <citation type="submission" date="2023-10" db="EMBL/GenBank/DDBJ databases">
        <authorList>
            <person name="Chen Y."/>
            <person name="Shah S."/>
            <person name="Dougan E. K."/>
            <person name="Thang M."/>
            <person name="Chan C."/>
        </authorList>
    </citation>
    <scope>NUCLEOTIDE SEQUENCE [LARGE SCALE GENOMIC DNA]</scope>
</reference>
<protein>
    <submittedName>
        <fullName evidence="3">Uncharacterized protein</fullName>
    </submittedName>
</protein>
<feature type="region of interest" description="Disordered" evidence="1">
    <location>
        <begin position="439"/>
        <end position="460"/>
    </location>
</feature>
<keyword evidence="4" id="KW-1185">Reference proteome</keyword>
<feature type="transmembrane region" description="Helical" evidence="2">
    <location>
        <begin position="6"/>
        <end position="30"/>
    </location>
</feature>
<feature type="compositionally biased region" description="Low complexity" evidence="1">
    <location>
        <begin position="365"/>
        <end position="389"/>
    </location>
</feature>
<keyword evidence="2" id="KW-0472">Membrane</keyword>
<evidence type="ECO:0000256" key="2">
    <source>
        <dbReference type="SAM" id="Phobius"/>
    </source>
</evidence>
<comment type="caution">
    <text evidence="3">The sequence shown here is derived from an EMBL/GenBank/DDBJ whole genome shotgun (WGS) entry which is preliminary data.</text>
</comment>